<dbReference type="EMBL" id="VSRR010029574">
    <property type="protein sequence ID" value="MPC69526.1"/>
    <property type="molecule type" value="Genomic_DNA"/>
</dbReference>
<gene>
    <name evidence="1" type="ORF">E2C01_063752</name>
</gene>
<protein>
    <submittedName>
        <fullName evidence="1">Uncharacterized protein</fullName>
    </submittedName>
</protein>
<name>A0A5B7HHY1_PORTR</name>
<accession>A0A5B7HHY1</accession>
<proteinExistence type="predicted"/>
<organism evidence="1 2">
    <name type="scientific">Portunus trituberculatus</name>
    <name type="common">Swimming crab</name>
    <name type="synonym">Neptunus trituberculatus</name>
    <dbReference type="NCBI Taxonomy" id="210409"/>
    <lineage>
        <taxon>Eukaryota</taxon>
        <taxon>Metazoa</taxon>
        <taxon>Ecdysozoa</taxon>
        <taxon>Arthropoda</taxon>
        <taxon>Crustacea</taxon>
        <taxon>Multicrustacea</taxon>
        <taxon>Malacostraca</taxon>
        <taxon>Eumalacostraca</taxon>
        <taxon>Eucarida</taxon>
        <taxon>Decapoda</taxon>
        <taxon>Pleocyemata</taxon>
        <taxon>Brachyura</taxon>
        <taxon>Eubrachyura</taxon>
        <taxon>Portunoidea</taxon>
        <taxon>Portunidae</taxon>
        <taxon>Portuninae</taxon>
        <taxon>Portunus</taxon>
    </lineage>
</organism>
<evidence type="ECO:0000313" key="2">
    <source>
        <dbReference type="Proteomes" id="UP000324222"/>
    </source>
</evidence>
<reference evidence="1 2" key="1">
    <citation type="submission" date="2019-05" db="EMBL/GenBank/DDBJ databases">
        <title>Another draft genome of Portunus trituberculatus and its Hox gene families provides insights of decapod evolution.</title>
        <authorList>
            <person name="Jeong J.-H."/>
            <person name="Song I."/>
            <person name="Kim S."/>
            <person name="Choi T."/>
            <person name="Kim D."/>
            <person name="Ryu S."/>
            <person name="Kim W."/>
        </authorList>
    </citation>
    <scope>NUCLEOTIDE SEQUENCE [LARGE SCALE GENOMIC DNA]</scope>
    <source>
        <tissue evidence="1">Muscle</tissue>
    </source>
</reference>
<sequence>MFPFLTISLHRSVELGVFPLLALQSRPSTFIAGRYRVTEMVVVVVVIVLVVSCDRQRAVLSAGQTPLTLPVVSDPPERKSMF</sequence>
<dbReference type="Proteomes" id="UP000324222">
    <property type="component" value="Unassembled WGS sequence"/>
</dbReference>
<evidence type="ECO:0000313" key="1">
    <source>
        <dbReference type="EMBL" id="MPC69526.1"/>
    </source>
</evidence>
<keyword evidence="2" id="KW-1185">Reference proteome</keyword>
<comment type="caution">
    <text evidence="1">The sequence shown here is derived from an EMBL/GenBank/DDBJ whole genome shotgun (WGS) entry which is preliminary data.</text>
</comment>
<dbReference type="AlphaFoldDB" id="A0A5B7HHY1"/>